<feature type="transmembrane region" description="Helical" evidence="1">
    <location>
        <begin position="136"/>
        <end position="153"/>
    </location>
</feature>
<proteinExistence type="predicted"/>
<evidence type="ECO:0000256" key="1">
    <source>
        <dbReference type="SAM" id="Phobius"/>
    </source>
</evidence>
<feature type="transmembrane region" description="Helical" evidence="1">
    <location>
        <begin position="294"/>
        <end position="313"/>
    </location>
</feature>
<organism evidence="2 3">
    <name type="scientific">Artemisia annua</name>
    <name type="common">Sweet wormwood</name>
    <dbReference type="NCBI Taxonomy" id="35608"/>
    <lineage>
        <taxon>Eukaryota</taxon>
        <taxon>Viridiplantae</taxon>
        <taxon>Streptophyta</taxon>
        <taxon>Embryophyta</taxon>
        <taxon>Tracheophyta</taxon>
        <taxon>Spermatophyta</taxon>
        <taxon>Magnoliopsida</taxon>
        <taxon>eudicotyledons</taxon>
        <taxon>Gunneridae</taxon>
        <taxon>Pentapetalae</taxon>
        <taxon>asterids</taxon>
        <taxon>campanulids</taxon>
        <taxon>Asterales</taxon>
        <taxon>Asteraceae</taxon>
        <taxon>Asteroideae</taxon>
        <taxon>Anthemideae</taxon>
        <taxon>Artemisiinae</taxon>
        <taxon>Artemisia</taxon>
    </lineage>
</organism>
<keyword evidence="1" id="KW-1133">Transmembrane helix</keyword>
<feature type="transmembrane region" description="Helical" evidence="1">
    <location>
        <begin position="69"/>
        <end position="94"/>
    </location>
</feature>
<dbReference type="EMBL" id="PKPP01001845">
    <property type="protein sequence ID" value="PWA79524.1"/>
    <property type="molecule type" value="Genomic_DNA"/>
</dbReference>
<feature type="transmembrane region" description="Helical" evidence="1">
    <location>
        <begin position="165"/>
        <end position="188"/>
    </location>
</feature>
<accession>A0A2U1P193</accession>
<dbReference type="AlphaFoldDB" id="A0A2U1P193"/>
<dbReference type="Proteomes" id="UP000245207">
    <property type="component" value="Unassembled WGS sequence"/>
</dbReference>
<dbReference type="PANTHER" id="PTHR35307:SF8">
    <property type="entry name" value="GUSTATORY RECEPTOR"/>
    <property type="match status" value="1"/>
</dbReference>
<feature type="transmembrane region" description="Helical" evidence="1">
    <location>
        <begin position="208"/>
        <end position="229"/>
    </location>
</feature>
<dbReference type="PANTHER" id="PTHR35307">
    <property type="entry name" value="PROTEIN, PUTATIVE-RELATED"/>
    <property type="match status" value="1"/>
</dbReference>
<name>A0A2U1P193_ARTAN</name>
<keyword evidence="3" id="KW-1185">Reference proteome</keyword>
<keyword evidence="1" id="KW-0472">Membrane</keyword>
<gene>
    <name evidence="2" type="ORF">CTI12_AA205680</name>
</gene>
<keyword evidence="1" id="KW-0812">Transmembrane</keyword>
<feature type="transmembrane region" description="Helical" evidence="1">
    <location>
        <begin position="328"/>
        <end position="359"/>
    </location>
</feature>
<comment type="caution">
    <text evidence="2">The sequence shown here is derived from an EMBL/GenBank/DDBJ whole genome shotgun (WGS) entry which is preliminary data.</text>
</comment>
<reference evidence="2 3" key="1">
    <citation type="journal article" date="2018" name="Mol. Plant">
        <title>The genome of Artemisia annua provides insight into the evolution of Asteraceae family and artemisinin biosynthesis.</title>
        <authorList>
            <person name="Shen Q."/>
            <person name="Zhang L."/>
            <person name="Liao Z."/>
            <person name="Wang S."/>
            <person name="Yan T."/>
            <person name="Shi P."/>
            <person name="Liu M."/>
            <person name="Fu X."/>
            <person name="Pan Q."/>
            <person name="Wang Y."/>
            <person name="Lv Z."/>
            <person name="Lu X."/>
            <person name="Zhang F."/>
            <person name="Jiang W."/>
            <person name="Ma Y."/>
            <person name="Chen M."/>
            <person name="Hao X."/>
            <person name="Li L."/>
            <person name="Tang Y."/>
            <person name="Lv G."/>
            <person name="Zhou Y."/>
            <person name="Sun X."/>
            <person name="Brodelius P.E."/>
            <person name="Rose J.K.C."/>
            <person name="Tang K."/>
        </authorList>
    </citation>
    <scope>NUCLEOTIDE SEQUENCE [LARGE SCALE GENOMIC DNA]</scope>
    <source>
        <strain evidence="3">cv. Huhao1</strain>
        <tissue evidence="2">Leaf</tissue>
    </source>
</reference>
<evidence type="ECO:0000313" key="2">
    <source>
        <dbReference type="EMBL" id="PWA79524.1"/>
    </source>
</evidence>
<protein>
    <submittedName>
        <fullName evidence="2">Uncharacterized protein</fullName>
    </submittedName>
</protein>
<feature type="transmembrane region" description="Helical" evidence="1">
    <location>
        <begin position="106"/>
        <end position="124"/>
    </location>
</feature>
<evidence type="ECO:0000313" key="3">
    <source>
        <dbReference type="Proteomes" id="UP000245207"/>
    </source>
</evidence>
<feature type="transmembrane region" description="Helical" evidence="1">
    <location>
        <begin position="425"/>
        <end position="444"/>
    </location>
</feature>
<sequence>MTSHDHSSSFTICDKIVSEMLNISLRYPRKTLFAPDSSLTTEDADELWFYCLETADAQEKNDKYVQPMVWIGVYIAVASLVCILAMAADLFHGFRNKKFWFPNKYFVLNGASITVIAVAMKLPVDLNSAMPSKMDQAAKLGSLAFMCTMMANFMPSLASMDNMTLLANIIGLSILVITMIVNICIQINTSVVDNMFFDFPDFNCIMVAYIYVAMVIMLLLIIICLSLTIPTSKAILEFKYQATDKPSLSDQLQTQMSMVEKLREHVRRYWVMAETGNPQFVMVTNPLSTASEGICVFVLVMNMLVVFGLPFGVEDEQQAFTSAYKRSILFIIITQSIGVVVGTIAPIFRCFSVLSFNLVAKWDKKHLMVFKVEKYWTQKLYEWKQSHITFLSGSRRSRTLLYNLRNTILSLCIRFQKLIVVSCKVIWLITIVILRLAVYCLYSWKSVKARLFTPSMASGSDDTNEDLSKYVLQVHDEMELAKRTLKGISKSMNSFISNAEKEQNKDLLELLNKSTGFKGVEYFDTDHIQPLLSVELVNSWSLPIVTLTCIAVALPNIHKDQLESFLRSIGEGISYSHLVEESLNNSSEYVNIRKTTMTLWHEVECNYTWLENALSKNAFERKTATEILQWFADKAEEIVIEINKSSNAKMVENPPKMLIAANSMYRIAQTILLRDQSNTEPLSKKQLFALLNGMIADILSACFTNLPRVIAMKCQESVIEKREASVKVAARLLGKTTKIIERLEKLELPSMDPDKMAYINEWRKALSHKPLQPLSTLSSPSSKAVTTTLDFWQPQR</sequence>
<dbReference type="OrthoDB" id="1915303at2759"/>